<dbReference type="InterPro" id="IPR012349">
    <property type="entry name" value="Split_barrel_FMN-bd"/>
</dbReference>
<dbReference type="GO" id="GO:0070455">
    <property type="term" value="P:positive regulation of heme biosynthetic process"/>
    <property type="evidence" value="ECO:0007669"/>
    <property type="project" value="EnsemblPlants"/>
</dbReference>
<dbReference type="GO" id="GO:0009507">
    <property type="term" value="C:chloroplast"/>
    <property type="evidence" value="ECO:0000318"/>
    <property type="project" value="GO_Central"/>
</dbReference>
<dbReference type="GO" id="GO:0009791">
    <property type="term" value="P:post-embryonic development"/>
    <property type="evidence" value="ECO:0007669"/>
    <property type="project" value="EnsemblPlants"/>
</dbReference>
<dbReference type="GO" id="GO:0032991">
    <property type="term" value="C:protein-containing complex"/>
    <property type="evidence" value="ECO:0007669"/>
    <property type="project" value="EnsemblPlants"/>
</dbReference>
<dbReference type="Pfam" id="PF10615">
    <property type="entry name" value="DUF2470"/>
    <property type="match status" value="1"/>
</dbReference>
<comment type="caution">
    <text evidence="2">The sequence shown here is derived from an EMBL/GenBank/DDBJ whole genome shotgun (WGS) entry which is preliminary data.</text>
</comment>
<dbReference type="GO" id="GO:0009534">
    <property type="term" value="C:chloroplast thylakoid"/>
    <property type="evidence" value="ECO:0007669"/>
    <property type="project" value="EnsemblPlants"/>
</dbReference>
<dbReference type="Gene3D" id="3.20.180.10">
    <property type="entry name" value="PNP-oxidase-like"/>
    <property type="match status" value="1"/>
</dbReference>
<dbReference type="PANTHER" id="PTHR13343">
    <property type="entry name" value="CREG1 PROTEIN"/>
    <property type="match status" value="1"/>
</dbReference>
<dbReference type="STRING" id="3983.A0A2C9U8Y5"/>
<dbReference type="GO" id="GO:0043495">
    <property type="term" value="F:protein-membrane adaptor activity"/>
    <property type="evidence" value="ECO:0007669"/>
    <property type="project" value="EnsemblPlants"/>
</dbReference>
<sequence>MHLHTQSLTACFPLSQFTIPKPITKLQFAPPKQNPFRQLSLKCSLSTVSEPAHLESSIDKPFPAEVSRTIMELSSVGTLSTLTSESWPLGVGVRFAVDDDGTPVLCLSDRHSQFSVDKRSSLHVQLEQCGMRTQQCTIQGSLQKPDDGKVLKWQQSLWKKRFGEEVDDELIYVIAVERVLQMEDFMEDGVWVSSSDYKNAIPDPLRGSAEAIVNEINDKNIEDVHRFCNIYVDLDFQVTEAKMIWVDRLGLDIRVYSPERGVFDVRIPFPREVTDEKGAKSSFNGMSQLAWEVERNYRLPDFNKVTQLKRITYRGL</sequence>
<keyword evidence="3" id="KW-1185">Reference proteome</keyword>
<dbReference type="Gramene" id="Manes.16G045400.1.v8.1">
    <property type="protein sequence ID" value="Manes.16G045400.1.v8.1.CDS"/>
    <property type="gene ID" value="Manes.16G045400.v8.1"/>
</dbReference>
<dbReference type="PANTHER" id="PTHR13343:SF22">
    <property type="entry name" value="GLUTAMYL-TRNA REDUCTASE-BINDING PROTEIN, CHLOROPLASTIC"/>
    <property type="match status" value="1"/>
</dbReference>
<dbReference type="AlphaFoldDB" id="A0A2C9U8Y5"/>
<evidence type="ECO:0000313" key="3">
    <source>
        <dbReference type="Proteomes" id="UP000091857"/>
    </source>
</evidence>
<reference evidence="3" key="1">
    <citation type="journal article" date="2016" name="Nat. Biotechnol.">
        <title>Sequencing wild and cultivated cassava and related species reveals extensive interspecific hybridization and genetic diversity.</title>
        <authorList>
            <person name="Bredeson J.V."/>
            <person name="Lyons J.B."/>
            <person name="Prochnik S.E."/>
            <person name="Wu G.A."/>
            <person name="Ha C.M."/>
            <person name="Edsinger-Gonzales E."/>
            <person name="Grimwood J."/>
            <person name="Schmutz J."/>
            <person name="Rabbi I.Y."/>
            <person name="Egesi C."/>
            <person name="Nauluvula P."/>
            <person name="Lebot V."/>
            <person name="Ndunguru J."/>
            <person name="Mkamilo G."/>
            <person name="Bart R.S."/>
            <person name="Setter T.L."/>
            <person name="Gleadow R.M."/>
            <person name="Kulakow P."/>
            <person name="Ferguson M.E."/>
            <person name="Rounsley S."/>
            <person name="Rokhsar D.S."/>
        </authorList>
    </citation>
    <scope>NUCLEOTIDE SEQUENCE [LARGE SCALE GENOMIC DNA]</scope>
    <source>
        <strain evidence="3">cv. AM560-2</strain>
    </source>
</reference>
<evidence type="ECO:0000259" key="1">
    <source>
        <dbReference type="Pfam" id="PF10615"/>
    </source>
</evidence>
<dbReference type="InterPro" id="IPR037119">
    <property type="entry name" value="Haem_oxidase_HugZ-like_sf"/>
</dbReference>
<dbReference type="Gene3D" id="2.30.110.10">
    <property type="entry name" value="Electron Transport, Fmn-binding Protein, Chain A"/>
    <property type="match status" value="1"/>
</dbReference>
<organism evidence="2 3">
    <name type="scientific">Manihot esculenta</name>
    <name type="common">Cassava</name>
    <name type="synonym">Jatropha manihot</name>
    <dbReference type="NCBI Taxonomy" id="3983"/>
    <lineage>
        <taxon>Eukaryota</taxon>
        <taxon>Viridiplantae</taxon>
        <taxon>Streptophyta</taxon>
        <taxon>Embryophyta</taxon>
        <taxon>Tracheophyta</taxon>
        <taxon>Spermatophyta</taxon>
        <taxon>Magnoliopsida</taxon>
        <taxon>eudicotyledons</taxon>
        <taxon>Gunneridae</taxon>
        <taxon>Pentapetalae</taxon>
        <taxon>rosids</taxon>
        <taxon>fabids</taxon>
        <taxon>Malpighiales</taxon>
        <taxon>Euphorbiaceae</taxon>
        <taxon>Crotonoideae</taxon>
        <taxon>Manihoteae</taxon>
        <taxon>Manihot</taxon>
    </lineage>
</organism>
<evidence type="ECO:0000313" key="2">
    <source>
        <dbReference type="EMBL" id="OAY26409.1"/>
    </source>
</evidence>
<dbReference type="FunFam" id="2.30.110.10:FF:000015">
    <property type="entry name" value="Glutamyl-tRNA reductase-binding protein, chloroplastic"/>
    <property type="match status" value="1"/>
</dbReference>
<dbReference type="OrthoDB" id="2138282at2759"/>
<dbReference type="GO" id="GO:0009570">
    <property type="term" value="C:chloroplast stroma"/>
    <property type="evidence" value="ECO:0007669"/>
    <property type="project" value="EnsemblPlants"/>
</dbReference>
<dbReference type="SUPFAM" id="SSF50475">
    <property type="entry name" value="FMN-binding split barrel"/>
    <property type="match status" value="1"/>
</dbReference>
<accession>A0A2C9U8Y5</accession>
<protein>
    <recommendedName>
        <fullName evidence="1">DUF2470 domain-containing protein</fullName>
    </recommendedName>
</protein>
<dbReference type="GO" id="GO:0033014">
    <property type="term" value="P:tetrapyrrole biosynthetic process"/>
    <property type="evidence" value="ECO:0007669"/>
    <property type="project" value="EnsemblPlants"/>
</dbReference>
<dbReference type="GO" id="GO:0009767">
    <property type="term" value="P:photosynthetic electron transport chain"/>
    <property type="evidence" value="ECO:0007669"/>
    <property type="project" value="EnsemblPlants"/>
</dbReference>
<dbReference type="Proteomes" id="UP000091857">
    <property type="component" value="Chromosome 16"/>
</dbReference>
<dbReference type="InterPro" id="IPR019595">
    <property type="entry name" value="DUF2470"/>
</dbReference>
<gene>
    <name evidence="2" type="ORF">MANES_16G045400v8</name>
</gene>
<name>A0A2C9U8Y5_MANES</name>
<feature type="domain" description="DUF2470" evidence="1">
    <location>
        <begin position="210"/>
        <end position="282"/>
    </location>
</feature>
<proteinExistence type="predicted"/>
<dbReference type="EMBL" id="CM004402">
    <property type="protein sequence ID" value="OAY26409.1"/>
    <property type="molecule type" value="Genomic_DNA"/>
</dbReference>